<reference evidence="6 7" key="1">
    <citation type="journal article" date="2020" name="bioRxiv">
        <title>Metabolic contributions of an alphaproteobacterial endosymbiont in the apicomplexan Cardiosporidium cionae.</title>
        <authorList>
            <person name="Hunter E.S."/>
            <person name="Paight C.J."/>
            <person name="Lane C.E."/>
        </authorList>
    </citation>
    <scope>NUCLEOTIDE SEQUENCE [LARGE SCALE GENOMIC DNA]</scope>
    <source>
        <strain evidence="6">ESH_2018</strain>
    </source>
</reference>
<feature type="transmembrane region" description="Helical" evidence="5">
    <location>
        <begin position="445"/>
        <end position="464"/>
    </location>
</feature>
<gene>
    <name evidence="6" type="ORF">IE077_002429</name>
</gene>
<feature type="transmembrane region" description="Helical" evidence="5">
    <location>
        <begin position="403"/>
        <end position="424"/>
    </location>
</feature>
<dbReference type="EMBL" id="JADAQX010001153">
    <property type="protein sequence ID" value="KAF8817975.1"/>
    <property type="molecule type" value="Genomic_DNA"/>
</dbReference>
<organism evidence="6 7">
    <name type="scientific">Cardiosporidium cionae</name>
    <dbReference type="NCBI Taxonomy" id="476202"/>
    <lineage>
        <taxon>Eukaryota</taxon>
        <taxon>Sar</taxon>
        <taxon>Alveolata</taxon>
        <taxon>Apicomplexa</taxon>
        <taxon>Aconoidasida</taxon>
        <taxon>Nephromycida</taxon>
        <taxon>Cardiosporidium</taxon>
    </lineage>
</organism>
<comment type="subcellular location">
    <subcellularLocation>
        <location evidence="1">Membrane</location>
        <topology evidence="1">Multi-pass membrane protein</topology>
    </subcellularLocation>
</comment>
<feature type="transmembrane region" description="Helical" evidence="5">
    <location>
        <begin position="373"/>
        <end position="397"/>
    </location>
</feature>
<dbReference type="Pfam" id="PF02535">
    <property type="entry name" value="Zip"/>
    <property type="match status" value="1"/>
</dbReference>
<evidence type="ECO:0000256" key="4">
    <source>
        <dbReference type="ARBA" id="ARBA00023136"/>
    </source>
</evidence>
<protein>
    <submittedName>
        <fullName evidence="6">Metal cation transporter, ZIP family protein</fullName>
    </submittedName>
</protein>
<keyword evidence="3 5" id="KW-1133">Transmembrane helix</keyword>
<feature type="transmembrane region" description="Helical" evidence="5">
    <location>
        <begin position="77"/>
        <end position="97"/>
    </location>
</feature>
<proteinExistence type="predicted"/>
<keyword evidence="4 5" id="KW-0472">Membrane</keyword>
<feature type="transmembrane region" description="Helical" evidence="5">
    <location>
        <begin position="313"/>
        <end position="335"/>
    </location>
</feature>
<dbReference type="InterPro" id="IPR003689">
    <property type="entry name" value="ZIP"/>
</dbReference>
<feature type="transmembrane region" description="Helical" evidence="5">
    <location>
        <begin position="34"/>
        <end position="57"/>
    </location>
</feature>
<evidence type="ECO:0000256" key="5">
    <source>
        <dbReference type="SAM" id="Phobius"/>
    </source>
</evidence>
<dbReference type="PANTHER" id="PTHR11040">
    <property type="entry name" value="ZINC/IRON TRANSPORTER"/>
    <property type="match status" value="1"/>
</dbReference>
<feature type="transmembrane region" description="Helical" evidence="5">
    <location>
        <begin position="6"/>
        <end position="27"/>
    </location>
</feature>
<keyword evidence="2 5" id="KW-0812">Transmembrane</keyword>
<keyword evidence="7" id="KW-1185">Reference proteome</keyword>
<dbReference type="PANTHER" id="PTHR11040:SF140">
    <property type="entry name" value="ZRT (ZRT), IRT- (IRT-) LIKE PROTEIN TRANSPORTER"/>
    <property type="match status" value="1"/>
</dbReference>
<evidence type="ECO:0000313" key="7">
    <source>
        <dbReference type="Proteomes" id="UP000823046"/>
    </source>
</evidence>
<sequence length="465" mass="50515">MRETALWFSLALLFFSGAIGALPPLLLRRNGNSVWLRMAMSFTGGTLLSAALIHLLPDGTEQLAEISKKVNFPLANLGAVCGFLILLLLDTVVNNILQRSMSPSSSSNIAGVSQPGIPMSCCSTRSRMMLSSFSQNRKLSDDSLQGFPSCVVEEMSVPTAVAHSSASVIHDMNKLPVPPQKTPNITCEFLPHFQPVQYQSDLYLEKNCVYSPIDSRRELSSLKQPAATSGYQNSLCEDAAQQFCVDESCCAMKLPLLEGIRTDHASFSVDFSLEVTPDSMNECLSEIGSAVDSKSESVDITSKKIVLFVSEQAPWLSLLLFFALSGHSFLEGLALGTATHIQILLFAVILHKIVVSFGLGISLLRDNYSLKKYFFVMFLFCIMSPLGLAVGFCLREINPHSSFYIIAGLCTCVGAGTFLYVALVEIIGPELSRCRRHGSHPKDGWLLLFASTLGVIGMTVAAIGE</sequence>
<feature type="transmembrane region" description="Helical" evidence="5">
    <location>
        <begin position="341"/>
        <end position="361"/>
    </location>
</feature>
<evidence type="ECO:0000256" key="2">
    <source>
        <dbReference type="ARBA" id="ARBA00022692"/>
    </source>
</evidence>
<name>A0ABQ7J4Q1_9APIC</name>
<evidence type="ECO:0000256" key="3">
    <source>
        <dbReference type="ARBA" id="ARBA00022989"/>
    </source>
</evidence>
<evidence type="ECO:0000313" key="6">
    <source>
        <dbReference type="EMBL" id="KAF8817975.1"/>
    </source>
</evidence>
<evidence type="ECO:0000256" key="1">
    <source>
        <dbReference type="ARBA" id="ARBA00004141"/>
    </source>
</evidence>
<dbReference type="Proteomes" id="UP000823046">
    <property type="component" value="Unassembled WGS sequence"/>
</dbReference>
<comment type="caution">
    <text evidence="6">The sequence shown here is derived from an EMBL/GenBank/DDBJ whole genome shotgun (WGS) entry which is preliminary data.</text>
</comment>
<accession>A0ABQ7J4Q1</accession>